<keyword evidence="4 7" id="KW-0067">ATP-binding</keyword>
<dbReference type="PRINTS" id="PR01652">
    <property type="entry name" value="SHAPEPROTEIN"/>
</dbReference>
<comment type="similarity">
    <text evidence="6 7">Belongs to the FtsA/MreB family.</text>
</comment>
<dbReference type="GO" id="GO:0005524">
    <property type="term" value="F:ATP binding"/>
    <property type="evidence" value="ECO:0007669"/>
    <property type="project" value="UniProtKB-KW"/>
</dbReference>
<keyword evidence="2 7" id="KW-0963">Cytoplasm</keyword>
<dbReference type="PANTHER" id="PTHR42749:SF1">
    <property type="entry name" value="CELL SHAPE-DETERMINING PROTEIN MREB"/>
    <property type="match status" value="1"/>
</dbReference>
<dbReference type="InterPro" id="IPR043129">
    <property type="entry name" value="ATPase_NBD"/>
</dbReference>
<keyword evidence="3 7" id="KW-0547">Nucleotide-binding</keyword>
<feature type="binding site" evidence="7">
    <location>
        <begin position="165"/>
        <end position="167"/>
    </location>
    <ligand>
        <name>ATP</name>
        <dbReference type="ChEBI" id="CHEBI:30616"/>
    </ligand>
</feature>
<keyword evidence="5 7" id="KW-0133">Cell shape</keyword>
<dbReference type="EMBL" id="CP028919">
    <property type="protein sequence ID" value="AWB50690.1"/>
    <property type="molecule type" value="Genomic_DNA"/>
</dbReference>
<comment type="similarity">
    <text evidence="1">Belongs to the heat shock protein 70 family.</text>
</comment>
<comment type="subcellular location">
    <subcellularLocation>
        <location evidence="7">Cytoplasm</location>
    </subcellularLocation>
    <text evidence="7">Membrane-associated.</text>
</comment>
<protein>
    <recommendedName>
        <fullName evidence="7">Cell shape-determining protein MreB</fullName>
    </recommendedName>
</protein>
<dbReference type="Pfam" id="PF06723">
    <property type="entry name" value="MreB_Mbl"/>
    <property type="match status" value="1"/>
</dbReference>
<dbReference type="SUPFAM" id="SSF53067">
    <property type="entry name" value="Actin-like ATPase domain"/>
    <property type="match status" value="2"/>
</dbReference>
<dbReference type="AlphaFoldDB" id="A0A2S0USD4"/>
<comment type="subunit">
    <text evidence="7">Forms polymers.</text>
</comment>
<reference evidence="8 9" key="1">
    <citation type="submission" date="2018-04" db="EMBL/GenBank/DDBJ databases">
        <title>Genome sequencing of Gemmobacter.</title>
        <authorList>
            <person name="Yi H."/>
            <person name="Baek M.-G."/>
        </authorList>
    </citation>
    <scope>NUCLEOTIDE SEQUENCE [LARGE SCALE GENOMIC DNA]</scope>
    <source>
        <strain evidence="8 9">HYN0069</strain>
        <plasmid evidence="9">Plasmid unnamed1</plasmid>
    </source>
</reference>
<evidence type="ECO:0000256" key="4">
    <source>
        <dbReference type="ARBA" id="ARBA00022840"/>
    </source>
</evidence>
<sequence length="345" mass="37295">MFRLRRNAVGIDIGSSNTTLVAGNRSEILFEPTFVAYVVNRRGASRPMAFGNTAKAMDGKAPPSIRVVRPLRKGNIASFESVAHLVIDLLDKVKKKSFLMKWRNLSVFACVPDAATDVEKRMIKQSLLCAGASRVVLLRKPIVVAIGAGVNVEKPMGQLVVDIGGGTSEISIISLSDLIVSRSLRIGGEDMDEEIVNYLRRVHCMVVSFAVAEAIRERLGNESRGVDVVSSIRVKGRHSVSGMPTEITVLEEGIIGAIMPIIDVIADAIRDTIEQAPPDVMSDVIQAGGVLIGGIARMNFIASSLSERIGISVHAADEPDRSMARGLNQIIDNQASFRHLFINDD</sequence>
<dbReference type="PANTHER" id="PTHR42749">
    <property type="entry name" value="CELL SHAPE-DETERMINING PROTEIN MREB"/>
    <property type="match status" value="1"/>
</dbReference>
<dbReference type="Proteomes" id="UP000244496">
    <property type="component" value="Plasmid unnamed1"/>
</dbReference>
<proteinExistence type="inferred from homology"/>
<dbReference type="KEGG" id="geh:HYN69_19095"/>
<name>A0A2S0USD4_9RHOB</name>
<dbReference type="GO" id="GO:0008360">
    <property type="term" value="P:regulation of cell shape"/>
    <property type="evidence" value="ECO:0007669"/>
    <property type="project" value="UniProtKB-UniRule"/>
</dbReference>
<dbReference type="InterPro" id="IPR018181">
    <property type="entry name" value="Heat_shock_70_CS"/>
</dbReference>
<evidence type="ECO:0000256" key="1">
    <source>
        <dbReference type="ARBA" id="ARBA00007381"/>
    </source>
</evidence>
<evidence type="ECO:0000313" key="8">
    <source>
        <dbReference type="EMBL" id="AWB50690.1"/>
    </source>
</evidence>
<dbReference type="GO" id="GO:0000902">
    <property type="term" value="P:cell morphogenesis"/>
    <property type="evidence" value="ECO:0007669"/>
    <property type="project" value="InterPro"/>
</dbReference>
<comment type="function">
    <text evidence="7">Forms membrane-associated dynamic filaments that are essential for cell shape determination. Acts by regulating cell wall synthesis and cell elongation, and thus cell shape. A feedback loop between cell geometry and MreB localization may maintain elongated cell shape by targeting cell wall growth to regions of negative cell wall curvature.</text>
</comment>
<keyword evidence="8" id="KW-0614">Plasmid</keyword>
<accession>A0A2S0USD4</accession>
<keyword evidence="9" id="KW-1185">Reference proteome</keyword>
<evidence type="ECO:0000256" key="3">
    <source>
        <dbReference type="ARBA" id="ARBA00022741"/>
    </source>
</evidence>
<evidence type="ECO:0000256" key="5">
    <source>
        <dbReference type="ARBA" id="ARBA00022960"/>
    </source>
</evidence>
<comment type="caution">
    <text evidence="7">Lacks conserved residue(s) required for the propagation of feature annotation.</text>
</comment>
<evidence type="ECO:0000256" key="6">
    <source>
        <dbReference type="ARBA" id="ARBA00023458"/>
    </source>
</evidence>
<dbReference type="HAMAP" id="MF_02207">
    <property type="entry name" value="MreB"/>
    <property type="match status" value="1"/>
</dbReference>
<dbReference type="RefSeq" id="WP_108437495.1">
    <property type="nucleotide sequence ID" value="NZ_CP028919.1"/>
</dbReference>
<evidence type="ECO:0000313" key="9">
    <source>
        <dbReference type="Proteomes" id="UP000244496"/>
    </source>
</evidence>
<dbReference type="InterPro" id="IPR056546">
    <property type="entry name" value="MreB_MamK-like"/>
</dbReference>
<dbReference type="PROSITE" id="PS00329">
    <property type="entry name" value="HSP70_2"/>
    <property type="match status" value="1"/>
</dbReference>
<geneLocation type="plasmid" evidence="8">
    <name>unnamed1</name>
</geneLocation>
<dbReference type="Gene3D" id="3.30.420.40">
    <property type="match status" value="3"/>
</dbReference>
<dbReference type="GO" id="GO:0005737">
    <property type="term" value="C:cytoplasm"/>
    <property type="evidence" value="ECO:0007669"/>
    <property type="project" value="UniProtKB-SubCell"/>
</dbReference>
<organism evidence="8 9">
    <name type="scientific">Paragemmobacter aquarius</name>
    <dbReference type="NCBI Taxonomy" id="2169400"/>
    <lineage>
        <taxon>Bacteria</taxon>
        <taxon>Pseudomonadati</taxon>
        <taxon>Pseudomonadota</taxon>
        <taxon>Alphaproteobacteria</taxon>
        <taxon>Rhodobacterales</taxon>
        <taxon>Paracoccaceae</taxon>
        <taxon>Paragemmobacter</taxon>
    </lineage>
</organism>
<evidence type="ECO:0000256" key="7">
    <source>
        <dbReference type="HAMAP-Rule" id="MF_02207"/>
    </source>
</evidence>
<evidence type="ECO:0000256" key="2">
    <source>
        <dbReference type="ARBA" id="ARBA00022490"/>
    </source>
</evidence>
<dbReference type="InterPro" id="IPR004753">
    <property type="entry name" value="MreB"/>
</dbReference>
<dbReference type="OrthoDB" id="9768127at2"/>
<gene>
    <name evidence="7" type="primary">mreB</name>
    <name evidence="8" type="ORF">HYN69_19095</name>
</gene>